<evidence type="ECO:0000256" key="1">
    <source>
        <dbReference type="ARBA" id="ARBA00010090"/>
    </source>
</evidence>
<proteinExistence type="inferred from homology"/>
<organism evidence="3 4">
    <name type="scientific">Merluccius polli</name>
    <name type="common">Benguela hake</name>
    <name type="synonym">Merluccius cadenati</name>
    <dbReference type="NCBI Taxonomy" id="89951"/>
    <lineage>
        <taxon>Eukaryota</taxon>
        <taxon>Metazoa</taxon>
        <taxon>Chordata</taxon>
        <taxon>Craniata</taxon>
        <taxon>Vertebrata</taxon>
        <taxon>Euteleostomi</taxon>
        <taxon>Actinopterygii</taxon>
        <taxon>Neopterygii</taxon>
        <taxon>Teleostei</taxon>
        <taxon>Neoteleostei</taxon>
        <taxon>Acanthomorphata</taxon>
        <taxon>Zeiogadaria</taxon>
        <taxon>Gadariae</taxon>
        <taxon>Gadiformes</taxon>
        <taxon>Gadoidei</taxon>
        <taxon>Merlucciidae</taxon>
        <taxon>Merluccius</taxon>
    </lineage>
</organism>
<feature type="compositionally biased region" description="Basic and acidic residues" evidence="2">
    <location>
        <begin position="92"/>
        <end position="138"/>
    </location>
</feature>
<gene>
    <name evidence="3" type="primary">APOL6_1</name>
    <name evidence="3" type="ORF">N1851_015967</name>
</gene>
<accession>A0AA47MS17</accession>
<dbReference type="PANTHER" id="PTHR14096">
    <property type="entry name" value="APOLIPOPROTEIN L"/>
    <property type="match status" value="1"/>
</dbReference>
<dbReference type="GO" id="GO:0005576">
    <property type="term" value="C:extracellular region"/>
    <property type="evidence" value="ECO:0007669"/>
    <property type="project" value="InterPro"/>
</dbReference>
<dbReference type="GO" id="GO:0016020">
    <property type="term" value="C:membrane"/>
    <property type="evidence" value="ECO:0007669"/>
    <property type="project" value="TreeGrafter"/>
</dbReference>
<dbReference type="Proteomes" id="UP001174136">
    <property type="component" value="Unassembled WGS sequence"/>
</dbReference>
<evidence type="ECO:0000313" key="4">
    <source>
        <dbReference type="Proteomes" id="UP001174136"/>
    </source>
</evidence>
<dbReference type="Pfam" id="PF05461">
    <property type="entry name" value="ApoL"/>
    <property type="match status" value="1"/>
</dbReference>
<dbReference type="PANTHER" id="PTHR14096:SF59">
    <property type="entry name" value="APOLIPOPROTEIN L, 1 ISOFORM X1"/>
    <property type="match status" value="1"/>
</dbReference>
<keyword evidence="4" id="KW-1185">Reference proteome</keyword>
<dbReference type="GO" id="GO:0008289">
    <property type="term" value="F:lipid binding"/>
    <property type="evidence" value="ECO:0007669"/>
    <property type="project" value="InterPro"/>
</dbReference>
<feature type="compositionally biased region" description="Acidic residues" evidence="2">
    <location>
        <begin position="180"/>
        <end position="202"/>
    </location>
</feature>
<dbReference type="AlphaFoldDB" id="A0AA47MS17"/>
<dbReference type="EMBL" id="JAOPHQ010002882">
    <property type="protein sequence ID" value="KAK0145135.1"/>
    <property type="molecule type" value="Genomic_DNA"/>
</dbReference>
<name>A0AA47MS17_MERPO</name>
<feature type="compositionally biased region" description="Basic and acidic residues" evidence="2">
    <location>
        <begin position="9"/>
        <end position="18"/>
    </location>
</feature>
<sequence length="613" mass="67340">MSGSSDNLFEGHDGKEKGGLFSGVFKKPKWTKSREDLTADTELSTSSDNLSEKTSKEKSDQPADSSEKLHAEELKAKKQYNKHTGSDEEPAGDEKTSSNKQKEMGQAETDKEVEKQGEEKSKPDNKNMVLRQREKVADSRSAARPTEENQSDDEVLKEGVEGMAIGGEEVKLSETKAAPSDDEGLKEDEPLNTEEGNAEEEGNGQAVATKPKKTKKHNPFLPRVRPKNPQAEAAAADDAETEGGNRSLFDRLEDLRFDQNESDHQDTEGLMEWWSTVEQWEDMPQDDDMTEKEEAKAFALTAEKVQKGIRVFNKLFTERAESLWQHVIDLNAIADNLDVFNKKTKIAQITGGSTSAIGGVATITGLALAPVTLGVSLIVTAVGLGVATAGGLTSAGAGISNQVNNSLDRKKVEKIVGDYQYKIADINKCMTFIKEGIENLRKFDLLKMRKHAYNRDFPALNNIYEDGAMAGKAILINANEIMRVVQIANVAGSTAARAVQIASMATGVLTGLFVAMDIYFVAKDSKELKKGAKSEFAGKIREVASQLHEGLVELNGIRDELQSTNSTDDVEASLENAKNKEDEEKKLEEDSDEDEIDRIKKAIKKDIENREYV</sequence>
<reference evidence="3" key="1">
    <citation type="journal article" date="2023" name="Front. Mar. Sci.">
        <title>A new Merluccius polli reference genome to investigate the effects of global change in West African waters.</title>
        <authorList>
            <person name="Mateo J.L."/>
            <person name="Blanco-Fernandez C."/>
            <person name="Garcia-Vazquez E."/>
            <person name="Machado-Schiaffino G."/>
        </authorList>
    </citation>
    <scope>NUCLEOTIDE SEQUENCE</scope>
    <source>
        <strain evidence="3">C29</strain>
        <tissue evidence="3">Fin</tissue>
    </source>
</reference>
<comment type="similarity">
    <text evidence="1">Belongs to the apolipoprotein L family.</text>
</comment>
<feature type="compositionally biased region" description="Basic and acidic residues" evidence="2">
    <location>
        <begin position="577"/>
        <end position="588"/>
    </location>
</feature>
<comment type="caution">
    <text evidence="3">The sequence shown here is derived from an EMBL/GenBank/DDBJ whole genome shotgun (WGS) entry which is preliminary data.</text>
</comment>
<evidence type="ECO:0000313" key="3">
    <source>
        <dbReference type="EMBL" id="KAK0145135.1"/>
    </source>
</evidence>
<feature type="compositionally biased region" description="Basic and acidic residues" evidence="2">
    <location>
        <begin position="50"/>
        <end position="76"/>
    </location>
</feature>
<dbReference type="GO" id="GO:0006869">
    <property type="term" value="P:lipid transport"/>
    <property type="evidence" value="ECO:0007669"/>
    <property type="project" value="InterPro"/>
</dbReference>
<protein>
    <submittedName>
        <fullName evidence="3">Apolipoprotein L6</fullName>
    </submittedName>
</protein>
<dbReference type="InterPro" id="IPR008405">
    <property type="entry name" value="ApoL"/>
</dbReference>
<feature type="region of interest" description="Disordered" evidence="2">
    <location>
        <begin position="562"/>
        <end position="595"/>
    </location>
</feature>
<feature type="region of interest" description="Disordered" evidence="2">
    <location>
        <begin position="1"/>
        <end position="244"/>
    </location>
</feature>
<dbReference type="GO" id="GO:0042157">
    <property type="term" value="P:lipoprotein metabolic process"/>
    <property type="evidence" value="ECO:0007669"/>
    <property type="project" value="InterPro"/>
</dbReference>
<evidence type="ECO:0000256" key="2">
    <source>
        <dbReference type="SAM" id="MobiDB-lite"/>
    </source>
</evidence>